<dbReference type="InterPro" id="IPR008936">
    <property type="entry name" value="Rho_GTPase_activation_prot"/>
</dbReference>
<evidence type="ECO:0000256" key="1">
    <source>
        <dbReference type="ARBA" id="ARBA00022468"/>
    </source>
</evidence>
<dbReference type="PROSITE" id="PS50238">
    <property type="entry name" value="RHOGAP"/>
    <property type="match status" value="1"/>
</dbReference>
<dbReference type="Pfam" id="PF00620">
    <property type="entry name" value="RhoGAP"/>
    <property type="match status" value="1"/>
</dbReference>
<evidence type="ECO:0000313" key="4">
    <source>
        <dbReference type="EMBL" id="KAH6598709.1"/>
    </source>
</evidence>
<dbReference type="Gene3D" id="1.20.1270.60">
    <property type="entry name" value="Arfaptin homology (AH) domain/BAR domain"/>
    <property type="match status" value="1"/>
</dbReference>
<dbReference type="PANTHER" id="PTHR23176:SF134">
    <property type="entry name" value="RHO-TYPE GTPASE-ACTIVATING PROTEIN"/>
    <property type="match status" value="1"/>
</dbReference>
<organism evidence="4 5">
    <name type="scientific">Batrachochytrium salamandrivorans</name>
    <dbReference type="NCBI Taxonomy" id="1357716"/>
    <lineage>
        <taxon>Eukaryota</taxon>
        <taxon>Fungi</taxon>
        <taxon>Fungi incertae sedis</taxon>
        <taxon>Chytridiomycota</taxon>
        <taxon>Chytridiomycota incertae sedis</taxon>
        <taxon>Chytridiomycetes</taxon>
        <taxon>Rhizophydiales</taxon>
        <taxon>Rhizophydiales incertae sedis</taxon>
        <taxon>Batrachochytrium</taxon>
    </lineage>
</organism>
<feature type="region of interest" description="Disordered" evidence="2">
    <location>
        <begin position="575"/>
        <end position="632"/>
    </location>
</feature>
<dbReference type="PANTHER" id="PTHR23176">
    <property type="entry name" value="RHO/RAC/CDC GTPASE-ACTIVATING PROTEIN"/>
    <property type="match status" value="1"/>
</dbReference>
<evidence type="ECO:0000256" key="2">
    <source>
        <dbReference type="SAM" id="MobiDB-lite"/>
    </source>
</evidence>
<feature type="domain" description="Rho-GAP" evidence="3">
    <location>
        <begin position="291"/>
        <end position="523"/>
    </location>
</feature>
<dbReference type="SUPFAM" id="SSF48350">
    <property type="entry name" value="GTPase activation domain, GAP"/>
    <property type="match status" value="1"/>
</dbReference>
<dbReference type="SUPFAM" id="SSF103657">
    <property type="entry name" value="BAR/IMD domain-like"/>
    <property type="match status" value="1"/>
</dbReference>
<comment type="caution">
    <text evidence="4">The sequence shown here is derived from an EMBL/GenBank/DDBJ whole genome shotgun (WGS) entry which is preliminary data.</text>
</comment>
<dbReference type="EMBL" id="JAFCIX010000102">
    <property type="protein sequence ID" value="KAH6598709.1"/>
    <property type="molecule type" value="Genomic_DNA"/>
</dbReference>
<accession>A0ABQ8FIC8</accession>
<reference evidence="4 5" key="1">
    <citation type="submission" date="2021-02" db="EMBL/GenBank/DDBJ databases">
        <title>Variation within the Batrachochytrium salamandrivorans European outbreak.</title>
        <authorList>
            <person name="Kelly M."/>
            <person name="Pasmans F."/>
            <person name="Shea T.P."/>
            <person name="Munoz J.F."/>
            <person name="Carranza S."/>
            <person name="Cuomo C.A."/>
            <person name="Martel A."/>
        </authorList>
    </citation>
    <scope>NUCLEOTIDE SEQUENCE [LARGE SCALE GENOMIC DNA]</scope>
    <source>
        <strain evidence="4 5">AMFP18/2</strain>
    </source>
</reference>
<evidence type="ECO:0000259" key="3">
    <source>
        <dbReference type="PROSITE" id="PS50238"/>
    </source>
</evidence>
<gene>
    <name evidence="4" type="ORF">BASA50_003743</name>
</gene>
<dbReference type="InterPro" id="IPR000198">
    <property type="entry name" value="RhoGAP_dom"/>
</dbReference>
<proteinExistence type="predicted"/>
<dbReference type="InterPro" id="IPR027267">
    <property type="entry name" value="AH/BAR_dom_sf"/>
</dbReference>
<evidence type="ECO:0000313" key="5">
    <source>
        <dbReference type="Proteomes" id="UP001648503"/>
    </source>
</evidence>
<dbReference type="Gene3D" id="1.10.555.10">
    <property type="entry name" value="Rho GTPase activation protein"/>
    <property type="match status" value="1"/>
</dbReference>
<dbReference type="InterPro" id="IPR050729">
    <property type="entry name" value="Rho-GAP"/>
</dbReference>
<keyword evidence="1" id="KW-0343">GTPase activation</keyword>
<feature type="compositionally biased region" description="Polar residues" evidence="2">
    <location>
        <begin position="616"/>
        <end position="630"/>
    </location>
</feature>
<dbReference type="CDD" id="cd00159">
    <property type="entry name" value="RhoGAP"/>
    <property type="match status" value="1"/>
</dbReference>
<sequence>MMHPSSSDTQLQDSYGLYRQFTTQGEQALGQMLSYFVERHRIETVYSDSLEKLAKKAAMDLGSAQQGTTRTITEAWRRVGDCNGVLVAEHQKLVRIIDHLVFELSKEQHSQEKALKMLRADVKSTHRDYSDFRYHTVPKAKSAYYKKSEALDKEPRETTTGGGTSQKFLKLSKEALLADQAYRSSIHYIEEAREKLHSARQRAKAEGERIEMRRIVATKHTLAKYCDTEFSICQERVKEIESLRLYVECIKEDIDLSLHKQDFQRAWPEPDPVYYENFKTRLPAKNLIFGVPLEITIKQCPESGIPVVLSKCMSAIERRALDREGIYRMSGKLTETNELRLMLETDAIAVDLMDEERDVHAIASMVKQFFRELPQPIFYFPARERAEYSQVADINVRLLKLRSRVKSLPPANQVLLKALVVHLQKVVANADKNKMSSSNLSLLFGTVIFQGHQESFNTDAPHSGSGGAGATGGAANPSNWLKPFANLTSTSEHKIAIPDFSQYEIFKSDMALEDMLGYSEQIFSNETPRPMQLSASLSSRLNLIKTDSNQGSKTSIAESQSQSLCQSNTSVRSSVKAAMSHSAPIASTHADLSHPRFPGEDSMSGSEADLPPTPTPVTTSRESVDDSTGSMEPEPLFGFKAESRAFDLGNVTLPRILHDSQDMEMELASKEIWDSATRALQSSIEDNVIASNAQVVNDKSHA</sequence>
<dbReference type="SMART" id="SM00324">
    <property type="entry name" value="RhoGAP"/>
    <property type="match status" value="1"/>
</dbReference>
<protein>
    <recommendedName>
        <fullName evidence="3">Rho-GAP domain-containing protein</fullName>
    </recommendedName>
</protein>
<name>A0ABQ8FIC8_9FUNG</name>
<dbReference type="Proteomes" id="UP001648503">
    <property type="component" value="Unassembled WGS sequence"/>
</dbReference>
<keyword evidence="5" id="KW-1185">Reference proteome</keyword>